<accession>A0ABV7FUL9</accession>
<dbReference type="InterPro" id="IPR007446">
    <property type="entry name" value="PilP"/>
</dbReference>
<dbReference type="Gene3D" id="2.30.30.830">
    <property type="match status" value="1"/>
</dbReference>
<evidence type="ECO:0000313" key="1">
    <source>
        <dbReference type="EMBL" id="MFC3122961.1"/>
    </source>
</evidence>
<comment type="caution">
    <text evidence="1">The sequence shown here is derived from an EMBL/GenBank/DDBJ whole genome shotgun (WGS) entry which is preliminary data.</text>
</comment>
<proteinExistence type="predicted"/>
<keyword evidence="2" id="KW-1185">Reference proteome</keyword>
<dbReference type="PROSITE" id="PS51257">
    <property type="entry name" value="PROKAR_LIPOPROTEIN"/>
    <property type="match status" value="1"/>
</dbReference>
<name>A0ABV7FUL9_9ALTE</name>
<evidence type="ECO:0000313" key="2">
    <source>
        <dbReference type="Proteomes" id="UP001595478"/>
    </source>
</evidence>
<dbReference type="Proteomes" id="UP001595478">
    <property type="component" value="Unassembled WGS sequence"/>
</dbReference>
<sequence>MNRVSFTVFATFALSACGANIDDLVAYTEQVKQSTQVTIEPYPEFKKLEPVSYEADGLRSPFRRAKNTTIAKEVKQSPKCKQPNSQRKKQALENYGIDALKMSGVFTVGGKRFALVTANDGSLHKVTVGNYLGLFHGRIEKITQSEIHIKEMLPDGAGCWKDKTATLGMSTVTGEDDNV</sequence>
<dbReference type="RefSeq" id="WP_376921087.1">
    <property type="nucleotide sequence ID" value="NZ_JBHRSW010000043.1"/>
</dbReference>
<protein>
    <submittedName>
        <fullName evidence="1">Pilus assembly protein PilP</fullName>
    </submittedName>
</protein>
<gene>
    <name evidence="1" type="ORF">ACFOHL_15155</name>
</gene>
<organism evidence="1 2">
    <name type="scientific">Agaribacter flavus</name>
    <dbReference type="NCBI Taxonomy" id="1902781"/>
    <lineage>
        <taxon>Bacteria</taxon>
        <taxon>Pseudomonadati</taxon>
        <taxon>Pseudomonadota</taxon>
        <taxon>Gammaproteobacteria</taxon>
        <taxon>Alteromonadales</taxon>
        <taxon>Alteromonadaceae</taxon>
        <taxon>Agaribacter</taxon>
    </lineage>
</organism>
<dbReference type="PIRSF" id="PIRSF016481">
    <property type="entry name" value="Pilus_assembly_PilP"/>
    <property type="match status" value="1"/>
</dbReference>
<dbReference type="EMBL" id="JBHRSW010000043">
    <property type="protein sequence ID" value="MFC3122961.1"/>
    <property type="molecule type" value="Genomic_DNA"/>
</dbReference>
<reference evidence="2" key="1">
    <citation type="journal article" date="2019" name="Int. J. Syst. Evol. Microbiol.">
        <title>The Global Catalogue of Microorganisms (GCM) 10K type strain sequencing project: providing services to taxonomists for standard genome sequencing and annotation.</title>
        <authorList>
            <consortium name="The Broad Institute Genomics Platform"/>
            <consortium name="The Broad Institute Genome Sequencing Center for Infectious Disease"/>
            <person name="Wu L."/>
            <person name="Ma J."/>
        </authorList>
    </citation>
    <scope>NUCLEOTIDE SEQUENCE [LARGE SCALE GENOMIC DNA]</scope>
    <source>
        <strain evidence="2">KCTC 52473</strain>
    </source>
</reference>
<dbReference type="Pfam" id="PF04351">
    <property type="entry name" value="PilP"/>
    <property type="match status" value="1"/>
</dbReference>